<dbReference type="InterPro" id="IPR000674">
    <property type="entry name" value="Ald_Oxase/Xan_DH_a/b"/>
</dbReference>
<dbReference type="SMART" id="SM01008">
    <property type="entry name" value="Ald_Xan_dh_C"/>
    <property type="match status" value="1"/>
</dbReference>
<keyword evidence="6" id="KW-1185">Reference proteome</keyword>
<feature type="domain" description="Aldehyde oxidase/xanthine dehydrogenase a/b hammerhead" evidence="4">
    <location>
        <begin position="19"/>
        <end position="126"/>
    </location>
</feature>
<dbReference type="PANTHER" id="PTHR11908:SF132">
    <property type="entry name" value="ALDEHYDE OXIDASE 1-RELATED"/>
    <property type="match status" value="1"/>
</dbReference>
<comment type="caution">
    <text evidence="5">The sequence shown here is derived from an EMBL/GenBank/DDBJ whole genome shotgun (WGS) entry which is preliminary data.</text>
</comment>
<accession>A0A543CXE1</accession>
<dbReference type="OrthoDB" id="135295at2"/>
<dbReference type="EMBL" id="VFPA01000008">
    <property type="protein sequence ID" value="TQM01741.1"/>
    <property type="molecule type" value="Genomic_DNA"/>
</dbReference>
<feature type="region of interest" description="Disordered" evidence="3">
    <location>
        <begin position="130"/>
        <end position="150"/>
    </location>
</feature>
<reference evidence="5 6" key="1">
    <citation type="submission" date="2019-06" db="EMBL/GenBank/DDBJ databases">
        <title>Sequencing the genomes of 1000 actinobacteria strains.</title>
        <authorList>
            <person name="Klenk H.-P."/>
        </authorList>
    </citation>
    <scope>NUCLEOTIDE SEQUENCE [LARGE SCALE GENOMIC DNA]</scope>
    <source>
        <strain evidence="5 6">DSM 45301</strain>
    </source>
</reference>
<dbReference type="Pfam" id="PF01315">
    <property type="entry name" value="Ald_Xan_dh_C"/>
    <property type="match status" value="1"/>
</dbReference>
<name>A0A543CXE1_9PSEU</name>
<dbReference type="InterPro" id="IPR036856">
    <property type="entry name" value="Ald_Oxase/Xan_DH_a/b_sf"/>
</dbReference>
<dbReference type="InterPro" id="IPR037165">
    <property type="entry name" value="AldOxase/xan_DH_Mopterin-bd_sf"/>
</dbReference>
<dbReference type="InterPro" id="IPR046867">
    <property type="entry name" value="AldOxase/xan_DH_MoCoBD2"/>
</dbReference>
<feature type="region of interest" description="Disordered" evidence="3">
    <location>
        <begin position="622"/>
        <end position="780"/>
    </location>
</feature>
<feature type="compositionally biased region" description="Low complexity" evidence="3">
    <location>
        <begin position="758"/>
        <end position="767"/>
    </location>
</feature>
<dbReference type="InterPro" id="IPR008274">
    <property type="entry name" value="AldOxase/xan_DH_MoCoBD1"/>
</dbReference>
<evidence type="ECO:0000259" key="4">
    <source>
        <dbReference type="SMART" id="SM01008"/>
    </source>
</evidence>
<keyword evidence="2" id="KW-0560">Oxidoreductase</keyword>
<organism evidence="5 6">
    <name type="scientific">Pseudonocardia kunmingensis</name>
    <dbReference type="NCBI Taxonomy" id="630975"/>
    <lineage>
        <taxon>Bacteria</taxon>
        <taxon>Bacillati</taxon>
        <taxon>Actinomycetota</taxon>
        <taxon>Actinomycetes</taxon>
        <taxon>Pseudonocardiales</taxon>
        <taxon>Pseudonocardiaceae</taxon>
        <taxon>Pseudonocardia</taxon>
    </lineage>
</organism>
<dbReference type="SUPFAM" id="SSF56003">
    <property type="entry name" value="Molybdenum cofactor-binding domain"/>
    <property type="match status" value="1"/>
</dbReference>
<gene>
    <name evidence="5" type="ORF">FB558_8255</name>
</gene>
<feature type="compositionally biased region" description="Basic residues" evidence="3">
    <location>
        <begin position="635"/>
        <end position="646"/>
    </location>
</feature>
<feature type="compositionally biased region" description="Basic residues" evidence="3">
    <location>
        <begin position="672"/>
        <end position="690"/>
    </location>
</feature>
<feature type="compositionally biased region" description="Low complexity" evidence="3">
    <location>
        <begin position="133"/>
        <end position="144"/>
    </location>
</feature>
<evidence type="ECO:0000256" key="1">
    <source>
        <dbReference type="ARBA" id="ARBA00022505"/>
    </source>
</evidence>
<keyword evidence="1" id="KW-0500">Molybdenum</keyword>
<feature type="compositionally biased region" description="Basic residues" evidence="3">
    <location>
        <begin position="697"/>
        <end position="729"/>
    </location>
</feature>
<sequence length="780" mass="83502">MSTPIGSDVARVDGRLKVTGAARYTADHPVDRALHGHVVVSAIARGQVRSMDIDAAHAAPGVVAVHTPFAPLRLYPAPPGFGESYVPLQDREVRFRGQIIGLVVAETPEQARDAAALVTASYDEAPARTSLSAGLPGVPAQAPQPGGPPSNPTVLAPGVSSIDAALRASAVVVDTTVTQQPQSHLPMEPLGTTAVWQHDHLTVYSGCQIPPLFAVMVAARAGVPPERVRVISTFVGGGFGGRVPAWSEAALAAVAARELGRPVRITLTREQSMILGGHRSMITQRVRLGADRDGTLNAVSHESAAEMSTVGDWPLRAATDTTTALYRTRNLAIDQRLIPMDTPSTRAMRAPNEAPGAFALETAMDELAVALDVDPLELRLRNDATTVPSTGQEWTSRRLAECYRIGAERFGWADRNSVPGARVEGEWQIGAGMASASYPAHSVPGTVRMQLRDTGEVVVSASTPDLGTGTYTMVSIVASDALGVPIERVTAELGDSGLPLGAPAVGSRAAGILAPSIQSAAQALISALTDLAVQTVGSPFHGRDPAGLTYREGRIEAGADSATFADLLGVARQPAVEVVTPPAAPHDQSLAAHGFGAHFCEVRVNRYTGEIRVNRYTSVFGRRTRAQRPHGAQPVRRRHRLGHRRGAPGEQPARGERALRRREPRRLPGGRERRHPTDRRVVARLHRHRVQLGGSPRSRRARHRRQRRRGRERGLQRHRHPGPRPPHHPRQADRLTGTHGRRERDHRPAGLPPGDPGTGPSPTSEPTIWVPMTESSCNLS</sequence>
<evidence type="ECO:0000313" key="6">
    <source>
        <dbReference type="Proteomes" id="UP000315677"/>
    </source>
</evidence>
<dbReference type="SUPFAM" id="SSF54665">
    <property type="entry name" value="CO dehydrogenase molybdoprotein N-domain-like"/>
    <property type="match status" value="1"/>
</dbReference>
<proteinExistence type="predicted"/>
<dbReference type="Proteomes" id="UP000315677">
    <property type="component" value="Unassembled WGS sequence"/>
</dbReference>
<dbReference type="PANTHER" id="PTHR11908">
    <property type="entry name" value="XANTHINE DEHYDROGENASE"/>
    <property type="match status" value="1"/>
</dbReference>
<dbReference type="InterPro" id="IPR016208">
    <property type="entry name" value="Ald_Oxase/xanthine_DH-like"/>
</dbReference>
<dbReference type="AlphaFoldDB" id="A0A543CXE1"/>
<evidence type="ECO:0000256" key="3">
    <source>
        <dbReference type="SAM" id="MobiDB-lite"/>
    </source>
</evidence>
<dbReference type="GO" id="GO:0005506">
    <property type="term" value="F:iron ion binding"/>
    <property type="evidence" value="ECO:0007669"/>
    <property type="project" value="InterPro"/>
</dbReference>
<protein>
    <submittedName>
        <fullName evidence="5">Xanthine dehydrogenase YagR molybdenum-binding subunit</fullName>
    </submittedName>
</protein>
<dbReference type="Pfam" id="PF20256">
    <property type="entry name" value="MoCoBD_2"/>
    <property type="match status" value="1"/>
</dbReference>
<dbReference type="Gene3D" id="3.30.365.10">
    <property type="entry name" value="Aldehyde oxidase/xanthine dehydrogenase, molybdopterin binding domain"/>
    <property type="match status" value="4"/>
</dbReference>
<dbReference type="Gene3D" id="3.90.1170.50">
    <property type="entry name" value="Aldehyde oxidase/xanthine dehydrogenase, a/b hammerhead"/>
    <property type="match status" value="1"/>
</dbReference>
<evidence type="ECO:0000256" key="2">
    <source>
        <dbReference type="ARBA" id="ARBA00023002"/>
    </source>
</evidence>
<evidence type="ECO:0000313" key="5">
    <source>
        <dbReference type="EMBL" id="TQM01741.1"/>
    </source>
</evidence>
<dbReference type="Pfam" id="PF02738">
    <property type="entry name" value="MoCoBD_1"/>
    <property type="match status" value="1"/>
</dbReference>
<dbReference type="GO" id="GO:0016491">
    <property type="term" value="F:oxidoreductase activity"/>
    <property type="evidence" value="ECO:0007669"/>
    <property type="project" value="UniProtKB-KW"/>
</dbReference>